<organism evidence="5 6">
    <name type="scientific">Polyodon spathula</name>
    <name type="common">North American paddlefish</name>
    <name type="synonym">Squalus spathula</name>
    <dbReference type="NCBI Taxonomy" id="7913"/>
    <lineage>
        <taxon>Eukaryota</taxon>
        <taxon>Metazoa</taxon>
        <taxon>Chordata</taxon>
        <taxon>Craniata</taxon>
        <taxon>Vertebrata</taxon>
        <taxon>Euteleostomi</taxon>
        <taxon>Actinopterygii</taxon>
        <taxon>Chondrostei</taxon>
        <taxon>Acipenseriformes</taxon>
        <taxon>Polyodontidae</taxon>
        <taxon>Polyodon</taxon>
    </lineage>
</organism>
<sequence length="197" mass="22283">MVESVQCCVCWLILGLWSSSFVSPAPLDNRDHVHTAEEAIGKFWHVSDLHLDSTYHLTDDHTKVCFSSKGFPAKNPGFLGDFMCDSPYQLIQSAFQHMKDVDQQPAFMIWTGDSPPHVPAKELSTEIVIDVISNMTRTIREFFPSLQVYPALGNHDYWPQDQLPVSTNKIYQAVAELWKPWLTTEALSTLSAGKTRL</sequence>
<evidence type="ECO:0000256" key="3">
    <source>
        <dbReference type="SAM" id="SignalP"/>
    </source>
</evidence>
<accession>A0ABS2YKS7</accession>
<keyword evidence="2" id="KW-0325">Glycoprotein</keyword>
<evidence type="ECO:0000313" key="6">
    <source>
        <dbReference type="Proteomes" id="UP001166093"/>
    </source>
</evidence>
<dbReference type="Proteomes" id="UP001166093">
    <property type="component" value="Unassembled WGS sequence"/>
</dbReference>
<dbReference type="Pfam" id="PF00149">
    <property type="entry name" value="Metallophos"/>
    <property type="match status" value="1"/>
</dbReference>
<evidence type="ECO:0000313" key="5">
    <source>
        <dbReference type="EMBL" id="MBN3287360.1"/>
    </source>
</evidence>
<feature type="chain" id="PRO_5047486783" evidence="3">
    <location>
        <begin position="25"/>
        <end position="197"/>
    </location>
</feature>
<dbReference type="InterPro" id="IPR029052">
    <property type="entry name" value="Metallo-depent_PP-like"/>
</dbReference>
<keyword evidence="1" id="KW-0378">Hydrolase</keyword>
<dbReference type="PANTHER" id="PTHR10340:SF24">
    <property type="entry name" value="ACID SPHINGOMYELINASE-LIKE PHOSPHODIESTERASE 3A"/>
    <property type="match status" value="1"/>
</dbReference>
<name>A0ABS2YKS7_POLSP</name>
<proteinExistence type="predicted"/>
<feature type="non-terminal residue" evidence="5">
    <location>
        <position position="197"/>
    </location>
</feature>
<feature type="signal peptide" evidence="3">
    <location>
        <begin position="1"/>
        <end position="24"/>
    </location>
</feature>
<reference evidence="5" key="1">
    <citation type="journal article" date="2021" name="Cell">
        <title>Tracing the genetic footprints of vertebrate landing in non-teleost ray-finned fishes.</title>
        <authorList>
            <person name="Bi X."/>
            <person name="Wang K."/>
            <person name="Yang L."/>
            <person name="Pan H."/>
            <person name="Jiang H."/>
            <person name="Wei Q."/>
            <person name="Fang M."/>
            <person name="Yu H."/>
            <person name="Zhu C."/>
            <person name="Cai Y."/>
            <person name="He Y."/>
            <person name="Gan X."/>
            <person name="Zeng H."/>
            <person name="Yu D."/>
            <person name="Zhu Y."/>
            <person name="Jiang H."/>
            <person name="Qiu Q."/>
            <person name="Yang H."/>
            <person name="Zhang Y.E."/>
            <person name="Wang W."/>
            <person name="Zhu M."/>
            <person name="He S."/>
            <person name="Zhang G."/>
        </authorList>
    </citation>
    <scope>NUCLEOTIDE SEQUENCE</scope>
    <source>
        <strain evidence="5">Pddl_001</strain>
    </source>
</reference>
<evidence type="ECO:0000256" key="2">
    <source>
        <dbReference type="ARBA" id="ARBA00023180"/>
    </source>
</evidence>
<evidence type="ECO:0000256" key="1">
    <source>
        <dbReference type="ARBA" id="ARBA00022801"/>
    </source>
</evidence>
<feature type="domain" description="Calcineurin-like phosphoesterase" evidence="4">
    <location>
        <begin position="42"/>
        <end position="171"/>
    </location>
</feature>
<dbReference type="InterPro" id="IPR004843">
    <property type="entry name" value="Calcineurin-like_PHP"/>
</dbReference>
<dbReference type="Gene3D" id="3.60.21.10">
    <property type="match status" value="1"/>
</dbReference>
<dbReference type="PANTHER" id="PTHR10340">
    <property type="entry name" value="SPHINGOMYELIN PHOSPHODIESTERASE"/>
    <property type="match status" value="1"/>
</dbReference>
<keyword evidence="3" id="KW-0732">Signal</keyword>
<dbReference type="SUPFAM" id="SSF56300">
    <property type="entry name" value="Metallo-dependent phosphatases"/>
    <property type="match status" value="1"/>
</dbReference>
<keyword evidence="6" id="KW-1185">Reference proteome</keyword>
<protein>
    <submittedName>
        <fullName evidence="5">ASM3A phosphodiesterase</fullName>
    </submittedName>
</protein>
<comment type="caution">
    <text evidence="5">The sequence shown here is derived from an EMBL/GenBank/DDBJ whole genome shotgun (WGS) entry which is preliminary data.</text>
</comment>
<dbReference type="EMBL" id="JAAWVQ010165605">
    <property type="protein sequence ID" value="MBN3287360.1"/>
    <property type="molecule type" value="Genomic_DNA"/>
</dbReference>
<gene>
    <name evidence="5" type="primary">Smpdl3a_1</name>
    <name evidence="5" type="ORF">GTO93_0005275</name>
</gene>
<evidence type="ECO:0000259" key="4">
    <source>
        <dbReference type="Pfam" id="PF00149"/>
    </source>
</evidence>
<feature type="non-terminal residue" evidence="5">
    <location>
        <position position="1"/>
    </location>
</feature>